<dbReference type="OMA" id="YKFSIMI"/>
<sequence length="114" mass="12575">MNDYKFSIMIISTQKFCERLKQSIIHISEKLYNDDIKLKLAENVADIINSEKPDTGVDFVAIVVDTTVPNAIEKDNLSCRVTAERIIKVAAFSCGYNSGIPGILPTPNDLGLIS</sequence>
<reference evidence="1" key="1">
    <citation type="submission" date="2015-05" db="UniProtKB">
        <authorList>
            <consortium name="EnsemblMetazoa"/>
        </authorList>
    </citation>
    <scope>IDENTIFICATION</scope>
</reference>
<organism evidence="1 2">
    <name type="scientific">Rhodnius prolixus</name>
    <name type="common">Triatomid bug</name>
    <dbReference type="NCBI Taxonomy" id="13249"/>
    <lineage>
        <taxon>Eukaryota</taxon>
        <taxon>Metazoa</taxon>
        <taxon>Ecdysozoa</taxon>
        <taxon>Arthropoda</taxon>
        <taxon>Hexapoda</taxon>
        <taxon>Insecta</taxon>
        <taxon>Pterygota</taxon>
        <taxon>Neoptera</taxon>
        <taxon>Paraneoptera</taxon>
        <taxon>Hemiptera</taxon>
        <taxon>Heteroptera</taxon>
        <taxon>Panheteroptera</taxon>
        <taxon>Cimicomorpha</taxon>
        <taxon>Reduviidae</taxon>
        <taxon>Triatominae</taxon>
        <taxon>Rhodnius</taxon>
    </lineage>
</organism>
<dbReference type="EnsemblMetazoa" id="RPRC002194-RA">
    <property type="protein sequence ID" value="RPRC002194-PA"/>
    <property type="gene ID" value="RPRC002194"/>
</dbReference>
<dbReference type="AlphaFoldDB" id="T1HDS2"/>
<dbReference type="HOGENOM" id="CLU_2124105_0_0_1"/>
<evidence type="ECO:0000313" key="1">
    <source>
        <dbReference type="EnsemblMetazoa" id="RPRC002194-PA"/>
    </source>
</evidence>
<dbReference type="EMBL" id="ACPB03026165">
    <property type="status" value="NOT_ANNOTATED_CDS"/>
    <property type="molecule type" value="Genomic_DNA"/>
</dbReference>
<name>T1HDS2_RHOPR</name>
<accession>T1HDS2</accession>
<proteinExistence type="predicted"/>
<dbReference type="InParanoid" id="T1HDS2"/>
<dbReference type="VEuPathDB" id="VectorBase:RPRC002194"/>
<dbReference type="Proteomes" id="UP000015103">
    <property type="component" value="Unassembled WGS sequence"/>
</dbReference>
<evidence type="ECO:0000313" key="2">
    <source>
        <dbReference type="Proteomes" id="UP000015103"/>
    </source>
</evidence>
<keyword evidence="2" id="KW-1185">Reference proteome</keyword>
<protein>
    <submittedName>
        <fullName evidence="1">Uncharacterized protein</fullName>
    </submittedName>
</protein>